<dbReference type="EMBL" id="CAJVPS010058401">
    <property type="protein sequence ID" value="CAG8780114.1"/>
    <property type="molecule type" value="Genomic_DNA"/>
</dbReference>
<reference evidence="1" key="1">
    <citation type="submission" date="2021-06" db="EMBL/GenBank/DDBJ databases">
        <authorList>
            <person name="Kallberg Y."/>
            <person name="Tangrot J."/>
            <person name="Rosling A."/>
        </authorList>
    </citation>
    <scope>NUCLEOTIDE SEQUENCE</scope>
    <source>
        <strain evidence="1">FL130A</strain>
    </source>
</reference>
<gene>
    <name evidence="1" type="ORF">ALEPTO_LOCUS14637</name>
</gene>
<keyword evidence="2" id="KW-1185">Reference proteome</keyword>
<organism evidence="1 2">
    <name type="scientific">Ambispora leptoticha</name>
    <dbReference type="NCBI Taxonomy" id="144679"/>
    <lineage>
        <taxon>Eukaryota</taxon>
        <taxon>Fungi</taxon>
        <taxon>Fungi incertae sedis</taxon>
        <taxon>Mucoromycota</taxon>
        <taxon>Glomeromycotina</taxon>
        <taxon>Glomeromycetes</taxon>
        <taxon>Archaeosporales</taxon>
        <taxon>Ambisporaceae</taxon>
        <taxon>Ambispora</taxon>
    </lineage>
</organism>
<accession>A0A9N9JGT1</accession>
<comment type="caution">
    <text evidence="1">The sequence shown here is derived from an EMBL/GenBank/DDBJ whole genome shotgun (WGS) entry which is preliminary data.</text>
</comment>
<evidence type="ECO:0000313" key="1">
    <source>
        <dbReference type="EMBL" id="CAG8780114.1"/>
    </source>
</evidence>
<dbReference type="Proteomes" id="UP000789508">
    <property type="component" value="Unassembled WGS sequence"/>
</dbReference>
<feature type="non-terminal residue" evidence="1">
    <location>
        <position position="1"/>
    </location>
</feature>
<sequence length="44" mass="5326">FFNDSDEEIINPKNFPELYPKQKRRKVDENKYASLGNYVDRDMT</sequence>
<evidence type="ECO:0000313" key="2">
    <source>
        <dbReference type="Proteomes" id="UP000789508"/>
    </source>
</evidence>
<feature type="non-terminal residue" evidence="1">
    <location>
        <position position="44"/>
    </location>
</feature>
<name>A0A9N9JGT1_9GLOM</name>
<proteinExistence type="predicted"/>
<protein>
    <submittedName>
        <fullName evidence="1">215_t:CDS:1</fullName>
    </submittedName>
</protein>
<dbReference type="AlphaFoldDB" id="A0A9N9JGT1"/>